<dbReference type="RefSeq" id="XP_028546661.1">
    <property type="nucleotide sequence ID" value="XM_028690860.1"/>
</dbReference>
<dbReference type="GeneID" id="39744880"/>
<dbReference type="Proteomes" id="UP000195521">
    <property type="component" value="Unassembled WGS sequence"/>
</dbReference>
<name>A0A1Y1JTI8_PLAGO</name>
<keyword evidence="2" id="KW-1133">Transmembrane helix</keyword>
<proteinExistence type="predicted"/>
<comment type="caution">
    <text evidence="3">The sequence shown here is derived from an EMBL/GenBank/DDBJ whole genome shotgun (WGS) entry which is preliminary data.</text>
</comment>
<evidence type="ECO:0000313" key="4">
    <source>
        <dbReference type="Proteomes" id="UP000195521"/>
    </source>
</evidence>
<keyword evidence="1" id="KW-0175">Coiled coil</keyword>
<dbReference type="OrthoDB" id="381216at2759"/>
<evidence type="ECO:0000313" key="3">
    <source>
        <dbReference type="EMBL" id="GAW84072.1"/>
    </source>
</evidence>
<keyword evidence="2" id="KW-0812">Transmembrane</keyword>
<organism evidence="3 4">
    <name type="scientific">Plasmodium gonderi</name>
    <dbReference type="NCBI Taxonomy" id="77519"/>
    <lineage>
        <taxon>Eukaryota</taxon>
        <taxon>Sar</taxon>
        <taxon>Alveolata</taxon>
        <taxon>Apicomplexa</taxon>
        <taxon>Aconoidasida</taxon>
        <taxon>Haemosporida</taxon>
        <taxon>Plasmodiidae</taxon>
        <taxon>Plasmodium</taxon>
        <taxon>Plasmodium (Plasmodium)</taxon>
    </lineage>
</organism>
<dbReference type="EMBL" id="BDQF01000097">
    <property type="protein sequence ID" value="GAW84072.1"/>
    <property type="molecule type" value="Genomic_DNA"/>
</dbReference>
<reference evidence="4" key="1">
    <citation type="submission" date="2017-04" db="EMBL/GenBank/DDBJ databases">
        <title>Plasmodium gonderi genome.</title>
        <authorList>
            <person name="Arisue N."/>
            <person name="Honma H."/>
            <person name="Kawai S."/>
            <person name="Tougan T."/>
            <person name="Tanabe K."/>
            <person name="Horii T."/>
        </authorList>
    </citation>
    <scope>NUCLEOTIDE SEQUENCE [LARGE SCALE GENOMIC DNA]</scope>
    <source>
        <strain evidence="4">ATCC 30045</strain>
    </source>
</reference>
<sequence length="292" mass="35116">MQGTKNVNVNFDFSGIFPTCMYEFNTAIRPADFEKRRKYNNLCKNIGKALANNDPSFTLTCEDLSLYLEHIKGKGDNEKKRYCKYFFHKLNNELKDQSYSCVGEKKCYDQIISTEQSDNNNLFKICHGEYNDFDEKIYTIFDYLDKLYTELKWFSYDIYKCLSDSDPFNEYMKFLRDFHNNITLQSVLDEANEKYNNYRRKLRDCSVAANLIYYSSWTVGILFVLTFSIIIFILILYKYTSYSPYIQQILSNLKHLWNNRSEEQHELYNLFDREYKNLTYNSYRILYNTAQY</sequence>
<evidence type="ECO:0000256" key="2">
    <source>
        <dbReference type="SAM" id="Phobius"/>
    </source>
</evidence>
<keyword evidence="2" id="KW-0472">Membrane</keyword>
<feature type="coiled-coil region" evidence="1">
    <location>
        <begin position="181"/>
        <end position="208"/>
    </location>
</feature>
<evidence type="ECO:0000256" key="1">
    <source>
        <dbReference type="SAM" id="Coils"/>
    </source>
</evidence>
<protein>
    <submittedName>
        <fullName evidence="3">Variable surface protein</fullName>
    </submittedName>
</protein>
<feature type="transmembrane region" description="Helical" evidence="2">
    <location>
        <begin position="211"/>
        <end position="237"/>
    </location>
</feature>
<keyword evidence="4" id="KW-1185">Reference proteome</keyword>
<accession>A0A1Y1JTI8</accession>
<gene>
    <name evidence="3" type="ORF">PGO_000925</name>
</gene>
<dbReference type="AlphaFoldDB" id="A0A1Y1JTI8"/>